<evidence type="ECO:0000313" key="2">
    <source>
        <dbReference type="Proteomes" id="UP000241071"/>
    </source>
</evidence>
<dbReference type="EMBL" id="KC008572">
    <property type="protein sequence ID" value="AGF85032.1"/>
    <property type="molecule type" value="Genomic_DNA"/>
</dbReference>
<accession>M1PWB0</accession>
<keyword evidence="2" id="KW-1185">Reference proteome</keyword>
<reference evidence="1 2" key="1">
    <citation type="submission" date="2012-10" db="EMBL/GenBank/DDBJ databases">
        <title>Complete genome sequence of Moumouvirus goulette.</title>
        <authorList>
            <person name="Fournous G."/>
            <person name="Bougalmi M."/>
            <person name="Colson P."/>
        </authorList>
    </citation>
    <scope>NUCLEOTIDE SEQUENCE [LARGE SCALE GENOMIC DNA]</scope>
</reference>
<sequence length="151" mass="18260">MNINYLRIDINENIEEQLNWFFKKLKNGKYYVCNKFIKPKNNNINSEILLKSLEKFYDDYYKNHIIYYKTCKKENFKDYVNKLSGTTEIILIDNPKKIDYHFDNDPVDKSYKISNQLYNSLMKNIHIPTKTKRNINDEKVDNIVNCIIKKN</sequence>
<name>M1PWB0_9VIRU</name>
<dbReference type="Proteomes" id="UP000241071">
    <property type="component" value="Segment"/>
</dbReference>
<proteinExistence type="predicted"/>
<organism evidence="1 2">
    <name type="scientific">Moumouvirus goulette</name>
    <dbReference type="NCBI Taxonomy" id="1247379"/>
    <lineage>
        <taxon>Viruses</taxon>
        <taxon>Varidnaviria</taxon>
        <taxon>Bamfordvirae</taxon>
        <taxon>Nucleocytoviricota</taxon>
        <taxon>Megaviricetes</taxon>
        <taxon>Imitervirales</taxon>
        <taxon>Mimiviridae</taxon>
        <taxon>Megamimivirinae</taxon>
        <taxon>Moumouvirus</taxon>
        <taxon>Moumouvirus goulettemassiliense</taxon>
    </lineage>
</organism>
<evidence type="ECO:0000313" key="1">
    <source>
        <dbReference type="EMBL" id="AGF85032.1"/>
    </source>
</evidence>
<gene>
    <name evidence="1" type="ORF">glt_00223</name>
</gene>
<protein>
    <submittedName>
        <fullName evidence="1">Uncharacterized protein</fullName>
    </submittedName>
</protein>